<keyword evidence="2" id="KW-1133">Transmembrane helix</keyword>
<dbReference type="EMBL" id="DF848928">
    <property type="protein sequence ID" value="GAT55174.1"/>
    <property type="molecule type" value="Genomic_DNA"/>
</dbReference>
<proteinExistence type="predicted"/>
<evidence type="ECO:0000256" key="1">
    <source>
        <dbReference type="SAM" id="MobiDB-lite"/>
    </source>
</evidence>
<gene>
    <name evidence="3" type="ORF">MCHLO_11970</name>
</gene>
<keyword evidence="2" id="KW-0472">Membrane</keyword>
<accession>A0ABQ0LVS8</accession>
<name>A0ABQ0LVS8_MYCCL</name>
<keyword evidence="2" id="KW-0812">Transmembrane</keyword>
<sequence>MHGASGANIFKHKVASFLPLNDLLPPGFSELSDTRSMEEAVQESPTPGSRAAPNEWPPLSSGAYSGLFAHALTSPMPTAVVHKIDVTSPLIRYTGFWVRGGSKEDPAGEFADGDQPRFTLDGQDFGPYTVSTNPQQFQVEYFNGTGLAEDGIHTVSAYTGFWARGGSMEDPAGEFADGDQPRYDEETFVFCYPGSQCSASLNFRGTEVHLVGAYRSNRGPVSFTLDGQDFGPYTVSTNPQQFQVEYFNGTGLVEDGIHTVTAVNAVSDNLTYDVDYITWTSTVNSTVDTRFQDDSAAFSYQPAHAWSVDLGNMTGFDDGTGHVGSMGSSATLKFSGDRVAVYGAIGAQGAPFTAQLDGGSSNKYTQQQSISDTPSENYLPSQLIYYADGLSDGNHTLVLSSASNSSVQVFTIDYALVDGTANQAPETTGTNTTTSVPGPISVCRSPANNKIALGVVSAIAGLLLVVAVVLVVYIVRLRRIVADLRSGYLGATPTLGEPEGFRSTFADVRGSAEAARKVRWRKFPNLELGVEWCGGVSGFVTHKRAWLESATSANYPKSWILVDLRDSESVGVESCGGVSGFVTHKWAWPESATSANYPIPVDLRDSESVGAQIPDEKD</sequence>
<dbReference type="Gene3D" id="2.60.120.260">
    <property type="entry name" value="Galactose-binding domain-like"/>
    <property type="match status" value="2"/>
</dbReference>
<feature type="region of interest" description="Disordered" evidence="1">
    <location>
        <begin position="29"/>
        <end position="56"/>
    </location>
</feature>
<evidence type="ECO:0000313" key="3">
    <source>
        <dbReference type="EMBL" id="GAT55174.1"/>
    </source>
</evidence>
<dbReference type="Proteomes" id="UP000815677">
    <property type="component" value="Unassembled WGS sequence"/>
</dbReference>
<organism evidence="3 4">
    <name type="scientific">Mycena chlorophos</name>
    <name type="common">Agaric fungus</name>
    <name type="synonym">Agaricus chlorophos</name>
    <dbReference type="NCBI Taxonomy" id="658473"/>
    <lineage>
        <taxon>Eukaryota</taxon>
        <taxon>Fungi</taxon>
        <taxon>Dikarya</taxon>
        <taxon>Basidiomycota</taxon>
        <taxon>Agaricomycotina</taxon>
        <taxon>Agaricomycetes</taxon>
        <taxon>Agaricomycetidae</taxon>
        <taxon>Agaricales</taxon>
        <taxon>Marasmiineae</taxon>
        <taxon>Mycenaceae</taxon>
        <taxon>Mycena</taxon>
    </lineage>
</organism>
<evidence type="ECO:0008006" key="5">
    <source>
        <dbReference type="Google" id="ProtNLM"/>
    </source>
</evidence>
<evidence type="ECO:0000313" key="4">
    <source>
        <dbReference type="Proteomes" id="UP000815677"/>
    </source>
</evidence>
<reference evidence="3" key="1">
    <citation type="submission" date="2014-09" db="EMBL/GenBank/DDBJ databases">
        <title>Genome sequence of the luminous mushroom Mycena chlorophos for searching fungal bioluminescence genes.</title>
        <authorList>
            <person name="Tanaka Y."/>
            <person name="Kasuga D."/>
            <person name="Oba Y."/>
            <person name="Hase S."/>
            <person name="Sato K."/>
            <person name="Oba Y."/>
            <person name="Sakakibara Y."/>
        </authorList>
    </citation>
    <scope>NUCLEOTIDE SEQUENCE</scope>
</reference>
<evidence type="ECO:0000256" key="2">
    <source>
        <dbReference type="SAM" id="Phobius"/>
    </source>
</evidence>
<feature type="transmembrane region" description="Helical" evidence="2">
    <location>
        <begin position="451"/>
        <end position="475"/>
    </location>
</feature>
<protein>
    <recommendedName>
        <fullName evidence="5">Transmembrane protein</fullName>
    </recommendedName>
</protein>
<keyword evidence="4" id="KW-1185">Reference proteome</keyword>